<evidence type="ECO:0000313" key="1">
    <source>
        <dbReference type="EMBL" id="CAG5099384.1"/>
    </source>
</evidence>
<gene>
    <name evidence="1" type="ORF">OKIOD_LOCUS8060</name>
</gene>
<organism evidence="1 2">
    <name type="scientific">Oikopleura dioica</name>
    <name type="common">Tunicate</name>
    <dbReference type="NCBI Taxonomy" id="34765"/>
    <lineage>
        <taxon>Eukaryota</taxon>
        <taxon>Metazoa</taxon>
        <taxon>Chordata</taxon>
        <taxon>Tunicata</taxon>
        <taxon>Appendicularia</taxon>
        <taxon>Copelata</taxon>
        <taxon>Oikopleuridae</taxon>
        <taxon>Oikopleura</taxon>
    </lineage>
</organism>
<protein>
    <submittedName>
        <fullName evidence="1">Oidioi.mRNA.OKI2018_I69.XSR.g16502.t1.cds</fullName>
    </submittedName>
</protein>
<evidence type="ECO:0000313" key="2">
    <source>
        <dbReference type="Proteomes" id="UP001158576"/>
    </source>
</evidence>
<sequence>MSRIFALKDSKENVKGIFLNVYGTNPGRSSDIVCTISCWESAEDVFWAKVNYDEINFKDDLATMRSGIKPFFTICKDQYRYQRLGKQAAGRLWRDQPCSEPNPVQTRPLNGFFDQQFAWLVPDCYKNGNVCLAHGSVNRRMSPNFYLNKIDFDGDLSGTIKNLPIWANGAVDGYDTVDLPLR</sequence>
<proteinExistence type="predicted"/>
<accession>A0ABN7SKB4</accession>
<name>A0ABN7SKB4_OIKDI</name>
<dbReference type="EMBL" id="OU015569">
    <property type="protein sequence ID" value="CAG5099384.1"/>
    <property type="molecule type" value="Genomic_DNA"/>
</dbReference>
<keyword evidence="2" id="KW-1185">Reference proteome</keyword>
<dbReference type="Proteomes" id="UP001158576">
    <property type="component" value="Chromosome XSR"/>
</dbReference>
<reference evidence="1 2" key="1">
    <citation type="submission" date="2021-04" db="EMBL/GenBank/DDBJ databases">
        <authorList>
            <person name="Bliznina A."/>
        </authorList>
    </citation>
    <scope>NUCLEOTIDE SEQUENCE [LARGE SCALE GENOMIC DNA]</scope>
</reference>